<feature type="transmembrane region" description="Helical" evidence="3">
    <location>
        <begin position="28"/>
        <end position="47"/>
    </location>
</feature>
<dbReference type="Pfam" id="PF01368">
    <property type="entry name" value="DHH"/>
    <property type="match status" value="1"/>
</dbReference>
<dbReference type="SUPFAM" id="SSF64182">
    <property type="entry name" value="DHH phosphoesterases"/>
    <property type="match status" value="1"/>
</dbReference>
<dbReference type="EC" id="3.1.4.-" evidence="1"/>
<comment type="function">
    <text evidence="1">Has phosphodiesterase (PDE) activity against cyclic-di-AMP (c-di-AMP).</text>
</comment>
<dbReference type="InterPro" id="IPR001667">
    <property type="entry name" value="DDH_dom"/>
</dbReference>
<accession>A0A395WB62</accession>
<gene>
    <name evidence="5" type="ORF">DWW32_06165</name>
</gene>
<feature type="binding site" evidence="2">
    <location>
        <position position="366"/>
    </location>
    <ligand>
        <name>Mn(2+)</name>
        <dbReference type="ChEBI" id="CHEBI:29035"/>
        <label>1</label>
    </ligand>
</feature>
<dbReference type="InterPro" id="IPR038763">
    <property type="entry name" value="DHH_sf"/>
</dbReference>
<dbReference type="InterPro" id="IPR051319">
    <property type="entry name" value="Oligoribo/pAp-PDE_c-di-AMP_PDE"/>
</dbReference>
<dbReference type="Gene3D" id="3.30.450.20">
    <property type="entry name" value="PAS domain"/>
    <property type="match status" value="1"/>
</dbReference>
<evidence type="ECO:0000313" key="5">
    <source>
        <dbReference type="EMBL" id="RGU91801.1"/>
    </source>
</evidence>
<dbReference type="PROSITE" id="PS50887">
    <property type="entry name" value="GGDEF"/>
    <property type="match status" value="1"/>
</dbReference>
<dbReference type="Pfam" id="PF02272">
    <property type="entry name" value="DHHA1"/>
    <property type="match status" value="1"/>
</dbReference>
<evidence type="ECO:0000256" key="1">
    <source>
        <dbReference type="PIRNR" id="PIRNR026583"/>
    </source>
</evidence>
<dbReference type="InterPro" id="IPR000160">
    <property type="entry name" value="GGDEF_dom"/>
</dbReference>
<dbReference type="Pfam" id="PF24898">
    <property type="entry name" value="GGDEF_GdpP"/>
    <property type="match status" value="1"/>
</dbReference>
<comment type="caution">
    <text evidence="5">The sequence shown here is derived from an EMBL/GenBank/DDBJ whole genome shotgun (WGS) entry which is preliminary data.</text>
</comment>
<evidence type="ECO:0000313" key="6">
    <source>
        <dbReference type="Proteomes" id="UP000265489"/>
    </source>
</evidence>
<keyword evidence="3" id="KW-1133">Transmembrane helix</keyword>
<feature type="binding site" evidence="2">
    <location>
        <position position="368"/>
    </location>
    <ligand>
        <name>Mn(2+)</name>
        <dbReference type="ChEBI" id="CHEBI:29035"/>
        <label>2</label>
    </ligand>
</feature>
<dbReference type="Gene3D" id="3.10.310.30">
    <property type="match status" value="1"/>
</dbReference>
<keyword evidence="2" id="KW-0464">Manganese</keyword>
<dbReference type="InterPro" id="IPR003156">
    <property type="entry name" value="DHHA1_dom"/>
</dbReference>
<comment type="cofactor">
    <cofactor evidence="2">
        <name>Mn(2+)</name>
        <dbReference type="ChEBI" id="CHEBI:29035"/>
    </cofactor>
    <text evidence="2">For phosphodiesterase activity, probably binds 2 Mn(2+) per subunit.</text>
</comment>
<feature type="binding site" evidence="2">
    <location>
        <position position="438"/>
    </location>
    <ligand>
        <name>Mn(2+)</name>
        <dbReference type="ChEBI" id="CHEBI:29035"/>
        <label>1</label>
    </ligand>
</feature>
<comment type="similarity">
    <text evidence="1">Belongs to the GdpP/PdeA phosphodiesterase family.</text>
</comment>
<dbReference type="GO" id="GO:0016787">
    <property type="term" value="F:hydrolase activity"/>
    <property type="evidence" value="ECO:0007669"/>
    <property type="project" value="UniProtKB-UniRule"/>
</dbReference>
<comment type="subcellular location">
    <subcellularLocation>
        <location evidence="1">Cell membrane</location>
    </subcellularLocation>
</comment>
<name>A0A395WB62_9FIRM</name>
<feature type="domain" description="GGDEF" evidence="4">
    <location>
        <begin position="190"/>
        <end position="318"/>
    </location>
</feature>
<dbReference type="PIRSF" id="PIRSF026583">
    <property type="entry name" value="YybT"/>
    <property type="match status" value="1"/>
</dbReference>
<feature type="binding site" evidence="2">
    <location>
        <position position="517"/>
    </location>
    <ligand>
        <name>Mn(2+)</name>
        <dbReference type="ChEBI" id="CHEBI:29035"/>
        <label>2</label>
    </ligand>
</feature>
<keyword evidence="1 3" id="KW-0472">Membrane</keyword>
<feature type="binding site" evidence="2">
    <location>
        <position position="462"/>
    </location>
    <ligand>
        <name>Mn(2+)</name>
        <dbReference type="ChEBI" id="CHEBI:29035"/>
        <label>2</label>
    </ligand>
</feature>
<dbReference type="GO" id="GO:0046872">
    <property type="term" value="F:metal ion binding"/>
    <property type="evidence" value="ECO:0007669"/>
    <property type="project" value="UniProtKB-KW"/>
</dbReference>
<sequence>MDVYGRIRLSFTVEKRIEVFYMKQFEKWRSLCVTGLALGGILSFLLFLKKEYIFMVAALVVWIILMCAFFGFWKSLKKHGMKTEVDISRVLGKDAKDALNFGDVGIVTYNEEYIVTWASPFFKEKGINLTNNKLTSWISNIRTLFDDDVDMVIGKSEGRIYEITRKRDAQILYVKDITDYYNMRQQYLDNEIVIGLLQLDNYMEYQSYENEEIMAQINTHLRASLVTWAKENKMFVRRLRSDRFLVILNKEILAQVRKQNFTILQLIKDEANKLDVSITLSMAFAYGSNDFTVLDDMVNELIELAQSRGGDQAAIRASGGTVQFVGGNSETSSTRSKVRVRIMAQSIQEAIMESNRVYIAGHVMSDFDCMGACLALSSWVHALGKEVYIVLKDVPRDEQLQEVMNSFSTVIQERHSLITPDEAMASMDFNSDLLIMADHGIPAISSAKEFVDQCNRILVIDHHRRSDAFVKHTLLTYVESSASSACELIVELLQNIPNHIPIYEMEATIMYLGILVDTNRFKMHTDARTFEAAAALQNWGANTKRAEKALCEDYLYFSMKNALIQQAKPYYNHFMIAAIEDETLEKTMMAQVSQALLLIKGCIASFTIAKVKNNPNAVAVSARSDGSYNVQKIMEKLNGGGHFSAAAVERDDVSVQQMKDMILKCIEEEQNNESNIA</sequence>
<keyword evidence="2" id="KW-0479">Metal-binding</keyword>
<evidence type="ECO:0000256" key="2">
    <source>
        <dbReference type="PIRSR" id="PIRSR026583-50"/>
    </source>
</evidence>
<dbReference type="EMBL" id="QRYQ01000009">
    <property type="protein sequence ID" value="RGU91801.1"/>
    <property type="molecule type" value="Genomic_DNA"/>
</dbReference>
<keyword evidence="3" id="KW-0812">Transmembrane</keyword>
<dbReference type="InterPro" id="IPR014528">
    <property type="entry name" value="GdpP/PdeA"/>
</dbReference>
<protein>
    <recommendedName>
        <fullName evidence="1">Cyclic-di-AMP phosphodiesterase</fullName>
        <ecNumber evidence="1">3.1.4.-</ecNumber>
    </recommendedName>
</protein>
<dbReference type="PANTHER" id="PTHR47618">
    <property type="entry name" value="BIFUNCTIONAL OLIGORIBONUCLEASE AND PAP PHOSPHATASE NRNA"/>
    <property type="match status" value="1"/>
</dbReference>
<feature type="binding site" evidence="2">
    <location>
        <position position="362"/>
    </location>
    <ligand>
        <name>Mn(2+)</name>
        <dbReference type="ChEBI" id="CHEBI:29035"/>
        <label>1</label>
    </ligand>
</feature>
<dbReference type="PANTHER" id="PTHR47618:SF2">
    <property type="entry name" value="CYCLIC-DI-AMP PHOSPHODIESTERASE GDPP"/>
    <property type="match status" value="1"/>
</dbReference>
<evidence type="ECO:0000256" key="3">
    <source>
        <dbReference type="SAM" id="Phobius"/>
    </source>
</evidence>
<organism evidence="5 6">
    <name type="scientific">Holdemanella biformis</name>
    <dbReference type="NCBI Taxonomy" id="1735"/>
    <lineage>
        <taxon>Bacteria</taxon>
        <taxon>Bacillati</taxon>
        <taxon>Bacillota</taxon>
        <taxon>Erysipelotrichia</taxon>
        <taxon>Erysipelotrichales</taxon>
        <taxon>Erysipelotrichaceae</taxon>
        <taxon>Holdemanella</taxon>
    </lineage>
</organism>
<reference evidence="5 6" key="1">
    <citation type="submission" date="2018-08" db="EMBL/GenBank/DDBJ databases">
        <title>A genome reference for cultivated species of the human gut microbiota.</title>
        <authorList>
            <person name="Zou Y."/>
            <person name="Xue W."/>
            <person name="Luo G."/>
        </authorList>
    </citation>
    <scope>NUCLEOTIDE SEQUENCE [LARGE SCALE GENOMIC DNA]</scope>
    <source>
        <strain evidence="5 6">AF15-20</strain>
    </source>
</reference>
<keyword evidence="1" id="KW-1003">Cell membrane</keyword>
<feature type="transmembrane region" description="Helical" evidence="3">
    <location>
        <begin position="53"/>
        <end position="73"/>
    </location>
</feature>
<dbReference type="GO" id="GO:0003676">
    <property type="term" value="F:nucleic acid binding"/>
    <property type="evidence" value="ECO:0007669"/>
    <property type="project" value="UniProtKB-UniRule"/>
</dbReference>
<dbReference type="AlphaFoldDB" id="A0A395WB62"/>
<dbReference type="GO" id="GO:0106409">
    <property type="term" value="F:cyclic-di-AMP phosphodiesterase activity"/>
    <property type="evidence" value="ECO:0007669"/>
    <property type="project" value="RHEA"/>
</dbReference>
<dbReference type="Proteomes" id="UP000265489">
    <property type="component" value="Unassembled WGS sequence"/>
</dbReference>
<dbReference type="Gene3D" id="3.90.1640.10">
    <property type="entry name" value="inorganic pyrophosphatase (n-terminal core)"/>
    <property type="match status" value="1"/>
</dbReference>
<keyword evidence="1" id="KW-0378">Hydrolase</keyword>
<feature type="binding site" evidence="2">
    <location>
        <position position="438"/>
    </location>
    <ligand>
        <name>Mn(2+)</name>
        <dbReference type="ChEBI" id="CHEBI:29035"/>
        <label>2</label>
    </ligand>
</feature>
<dbReference type="GO" id="GO:0005886">
    <property type="term" value="C:plasma membrane"/>
    <property type="evidence" value="ECO:0007669"/>
    <property type="project" value="UniProtKB-SubCell"/>
</dbReference>
<comment type="catalytic activity">
    <reaction evidence="1">
        <text>3',3'-c-di-AMP + H2O = 5'-O-phosphonoadenylyl-(3'-&gt;5')-adenosine + H(+)</text>
        <dbReference type="Rhea" id="RHEA:54420"/>
        <dbReference type="ChEBI" id="CHEBI:15377"/>
        <dbReference type="ChEBI" id="CHEBI:15378"/>
        <dbReference type="ChEBI" id="CHEBI:71500"/>
        <dbReference type="ChEBI" id="CHEBI:138171"/>
    </reaction>
</comment>
<proteinExistence type="inferred from homology"/>
<evidence type="ECO:0000259" key="4">
    <source>
        <dbReference type="PROSITE" id="PS50887"/>
    </source>
</evidence>